<comment type="caution">
    <text evidence="1">The sequence shown here is derived from an EMBL/GenBank/DDBJ whole genome shotgun (WGS) entry which is preliminary data.</text>
</comment>
<protein>
    <submittedName>
        <fullName evidence="1">Uncharacterized protein</fullName>
    </submittedName>
</protein>
<reference evidence="2" key="1">
    <citation type="journal article" date="2019" name="Int. J. Syst. Evol. Microbiol.">
        <title>The Global Catalogue of Microorganisms (GCM) 10K type strain sequencing project: providing services to taxonomists for standard genome sequencing and annotation.</title>
        <authorList>
            <consortium name="The Broad Institute Genomics Platform"/>
            <consortium name="The Broad Institute Genome Sequencing Center for Infectious Disease"/>
            <person name="Wu L."/>
            <person name="Ma J."/>
        </authorList>
    </citation>
    <scope>NUCLEOTIDE SEQUENCE [LARGE SCALE GENOMIC DNA]</scope>
    <source>
        <strain evidence="2">CCUG 59778</strain>
    </source>
</reference>
<evidence type="ECO:0000313" key="2">
    <source>
        <dbReference type="Proteomes" id="UP001596157"/>
    </source>
</evidence>
<gene>
    <name evidence="1" type="ORF">ACFPM7_06785</name>
</gene>
<organism evidence="1 2">
    <name type="scientific">Actinokineospora guangxiensis</name>
    <dbReference type="NCBI Taxonomy" id="1490288"/>
    <lineage>
        <taxon>Bacteria</taxon>
        <taxon>Bacillati</taxon>
        <taxon>Actinomycetota</taxon>
        <taxon>Actinomycetes</taxon>
        <taxon>Pseudonocardiales</taxon>
        <taxon>Pseudonocardiaceae</taxon>
        <taxon>Actinokineospora</taxon>
    </lineage>
</organism>
<evidence type="ECO:0000313" key="1">
    <source>
        <dbReference type="EMBL" id="MFC5286751.1"/>
    </source>
</evidence>
<dbReference type="RefSeq" id="WP_378244973.1">
    <property type="nucleotide sequence ID" value="NZ_JBHSKF010000002.1"/>
</dbReference>
<dbReference type="Proteomes" id="UP001596157">
    <property type="component" value="Unassembled WGS sequence"/>
</dbReference>
<keyword evidence="2" id="KW-1185">Reference proteome</keyword>
<proteinExistence type="predicted"/>
<sequence>MSTASQTRDRAQHVLVTEARFGDADPVADRLRAAGARVSTCHSSSGTCRALAPGQRCPLDVRGDPVDLVVDVRDADEELTVREYGVVCGLRAGKAVFVVGAHPLVPPSAPTGLARRVTVTSADSLADALARR</sequence>
<name>A0ABW0EJ72_9PSEU</name>
<dbReference type="EMBL" id="JBHSKF010000002">
    <property type="protein sequence ID" value="MFC5286751.1"/>
    <property type="molecule type" value="Genomic_DNA"/>
</dbReference>
<accession>A0ABW0EJ72</accession>